<evidence type="ECO:0000259" key="4">
    <source>
        <dbReference type="PROSITE" id="PS01124"/>
    </source>
</evidence>
<dbReference type="EMBL" id="VDCQ01000062">
    <property type="protein sequence ID" value="TNJ62315.1"/>
    <property type="molecule type" value="Genomic_DNA"/>
</dbReference>
<keyword evidence="3" id="KW-0804">Transcription</keyword>
<dbReference type="PANTHER" id="PTHR43280:SF2">
    <property type="entry name" value="HTH-TYPE TRANSCRIPTIONAL REGULATOR EXSA"/>
    <property type="match status" value="1"/>
</dbReference>
<evidence type="ECO:0000313" key="5">
    <source>
        <dbReference type="EMBL" id="TNJ62315.1"/>
    </source>
</evidence>
<name>A0A5C4T0J5_9BACL</name>
<accession>A0A5C4T0J5</accession>
<dbReference type="OrthoDB" id="2713997at2"/>
<dbReference type="InterPro" id="IPR003313">
    <property type="entry name" value="AraC-bd"/>
</dbReference>
<dbReference type="SUPFAM" id="SSF46689">
    <property type="entry name" value="Homeodomain-like"/>
    <property type="match status" value="2"/>
</dbReference>
<dbReference type="Pfam" id="PF12833">
    <property type="entry name" value="HTH_18"/>
    <property type="match status" value="1"/>
</dbReference>
<dbReference type="GO" id="GO:0003700">
    <property type="term" value="F:DNA-binding transcription factor activity"/>
    <property type="evidence" value="ECO:0007669"/>
    <property type="project" value="InterPro"/>
</dbReference>
<protein>
    <submittedName>
        <fullName evidence="5">Helix-turn-helix domain-containing protein</fullName>
    </submittedName>
</protein>
<keyword evidence="1" id="KW-0805">Transcription regulation</keyword>
<dbReference type="PROSITE" id="PS01124">
    <property type="entry name" value="HTH_ARAC_FAMILY_2"/>
    <property type="match status" value="1"/>
</dbReference>
<dbReference type="InterPro" id="IPR009057">
    <property type="entry name" value="Homeodomain-like_sf"/>
</dbReference>
<comment type="caution">
    <text evidence="5">The sequence shown here is derived from an EMBL/GenBank/DDBJ whole genome shotgun (WGS) entry which is preliminary data.</text>
</comment>
<evidence type="ECO:0000313" key="6">
    <source>
        <dbReference type="Proteomes" id="UP000307943"/>
    </source>
</evidence>
<sequence length="304" mass="36145">MGSKFTRAHLKFRDNLFFFVHRAWEQKNPDEYYHSHEGMEFLYLHEGRGQLILNDRMYVLKPRTLVYFQPYQVHLIRYEIPRLRSLIKVKLPLVKKYLHMFSHLADFVSMLENSRSDQQLFQLTPGQDDEINHMLDSIQHRLTTVTAHEQKEQFIIFLMQYLSYLKEHVCTGLSRGESGFSPRQSNHAEKIVEWINEHYREPFCLDKLSANMHLSASYVSNLFRTCTGSTITEYMMRRRLDESRVLLATTSMPIDQVGKRSGFPNPAYFSRCFKKQYRVTPQQYRTMVINPPIPLRQERYTGDG</sequence>
<dbReference type="PANTHER" id="PTHR43280">
    <property type="entry name" value="ARAC-FAMILY TRANSCRIPTIONAL REGULATOR"/>
    <property type="match status" value="1"/>
</dbReference>
<gene>
    <name evidence="5" type="ORF">FE784_31515</name>
</gene>
<dbReference type="RefSeq" id="WP_139606241.1">
    <property type="nucleotide sequence ID" value="NZ_VDCQ01000062.1"/>
</dbReference>
<evidence type="ECO:0000256" key="3">
    <source>
        <dbReference type="ARBA" id="ARBA00023163"/>
    </source>
</evidence>
<dbReference type="InterPro" id="IPR020449">
    <property type="entry name" value="Tscrpt_reg_AraC-type_HTH"/>
</dbReference>
<dbReference type="GO" id="GO:0043565">
    <property type="term" value="F:sequence-specific DNA binding"/>
    <property type="evidence" value="ECO:0007669"/>
    <property type="project" value="InterPro"/>
</dbReference>
<evidence type="ECO:0000256" key="2">
    <source>
        <dbReference type="ARBA" id="ARBA00023125"/>
    </source>
</evidence>
<evidence type="ECO:0000256" key="1">
    <source>
        <dbReference type="ARBA" id="ARBA00023015"/>
    </source>
</evidence>
<dbReference type="SMART" id="SM00342">
    <property type="entry name" value="HTH_ARAC"/>
    <property type="match status" value="1"/>
</dbReference>
<proteinExistence type="predicted"/>
<feature type="domain" description="HTH araC/xylS-type" evidence="4">
    <location>
        <begin position="189"/>
        <end position="287"/>
    </location>
</feature>
<keyword evidence="6" id="KW-1185">Reference proteome</keyword>
<dbReference type="Gene3D" id="2.60.120.10">
    <property type="entry name" value="Jelly Rolls"/>
    <property type="match status" value="1"/>
</dbReference>
<dbReference type="PRINTS" id="PR00032">
    <property type="entry name" value="HTHARAC"/>
</dbReference>
<keyword evidence="2" id="KW-0238">DNA-binding</keyword>
<dbReference type="Proteomes" id="UP000307943">
    <property type="component" value="Unassembled WGS sequence"/>
</dbReference>
<reference evidence="5 6" key="1">
    <citation type="submission" date="2019-05" db="EMBL/GenBank/DDBJ databases">
        <title>We sequenced the genome of Paenibacillus hemerocallicola KCTC 33185 for further insight into its adaptation and study the phylogeny of Paenibacillus.</title>
        <authorList>
            <person name="Narsing Rao M.P."/>
        </authorList>
    </citation>
    <scope>NUCLEOTIDE SEQUENCE [LARGE SCALE GENOMIC DNA]</scope>
    <source>
        <strain evidence="5 6">KCTC 33185</strain>
    </source>
</reference>
<dbReference type="Gene3D" id="1.10.10.60">
    <property type="entry name" value="Homeodomain-like"/>
    <property type="match status" value="2"/>
</dbReference>
<dbReference type="InterPro" id="IPR037923">
    <property type="entry name" value="HTH-like"/>
</dbReference>
<dbReference type="AlphaFoldDB" id="A0A5C4T0J5"/>
<dbReference type="Pfam" id="PF02311">
    <property type="entry name" value="AraC_binding"/>
    <property type="match status" value="1"/>
</dbReference>
<dbReference type="SUPFAM" id="SSF51215">
    <property type="entry name" value="Regulatory protein AraC"/>
    <property type="match status" value="1"/>
</dbReference>
<dbReference type="InterPro" id="IPR018060">
    <property type="entry name" value="HTH_AraC"/>
</dbReference>
<dbReference type="InterPro" id="IPR014710">
    <property type="entry name" value="RmlC-like_jellyroll"/>
</dbReference>
<organism evidence="5 6">
    <name type="scientific">Paenibacillus hemerocallicola</name>
    <dbReference type="NCBI Taxonomy" id="1172614"/>
    <lineage>
        <taxon>Bacteria</taxon>
        <taxon>Bacillati</taxon>
        <taxon>Bacillota</taxon>
        <taxon>Bacilli</taxon>
        <taxon>Bacillales</taxon>
        <taxon>Paenibacillaceae</taxon>
        <taxon>Paenibacillus</taxon>
    </lineage>
</organism>